<organism evidence="1 2">
    <name type="scientific">Aquibacillus salsiterrae</name>
    <dbReference type="NCBI Taxonomy" id="2950439"/>
    <lineage>
        <taxon>Bacteria</taxon>
        <taxon>Bacillati</taxon>
        <taxon>Bacillota</taxon>
        <taxon>Bacilli</taxon>
        <taxon>Bacillales</taxon>
        <taxon>Bacillaceae</taxon>
        <taxon>Aquibacillus</taxon>
    </lineage>
</organism>
<keyword evidence="2" id="KW-1185">Reference proteome</keyword>
<protein>
    <submittedName>
        <fullName evidence="1">Uncharacterized protein</fullName>
    </submittedName>
</protein>
<evidence type="ECO:0000313" key="2">
    <source>
        <dbReference type="Proteomes" id="UP001145069"/>
    </source>
</evidence>
<dbReference type="RefSeq" id="WP_272447500.1">
    <property type="nucleotide sequence ID" value="NZ_JAMQKC010000027.1"/>
</dbReference>
<proteinExistence type="predicted"/>
<sequence length="119" mass="13197">MDEQLTYSKKYEDKVIHLNGINQLKQREWNYPVTLNANNGIVTKGKAVANSSSKLMLGTVQATRTKGKELLSKAKKDDAFQQATEQLSQLYIKASKRPLFSSVVAVGILAIVARNSRSN</sequence>
<dbReference type="Proteomes" id="UP001145069">
    <property type="component" value="Unassembled WGS sequence"/>
</dbReference>
<dbReference type="AlphaFoldDB" id="A0A9X4AHP5"/>
<evidence type="ECO:0000313" key="1">
    <source>
        <dbReference type="EMBL" id="MDC3418433.1"/>
    </source>
</evidence>
<dbReference type="EMBL" id="JAMQKC010000027">
    <property type="protein sequence ID" value="MDC3418433.1"/>
    <property type="molecule type" value="Genomic_DNA"/>
</dbReference>
<gene>
    <name evidence="1" type="ORF">NC799_16250</name>
</gene>
<name>A0A9X4AHP5_9BACI</name>
<comment type="caution">
    <text evidence="1">The sequence shown here is derived from an EMBL/GenBank/DDBJ whole genome shotgun (WGS) entry which is preliminary data.</text>
</comment>
<reference evidence="1" key="1">
    <citation type="submission" date="2022-06" db="EMBL/GenBank/DDBJ databases">
        <title>Aquibacillus sp. a new bacterium isolated from soil saline samples.</title>
        <authorList>
            <person name="Galisteo C."/>
            <person name="De La Haba R."/>
            <person name="Sanchez-Porro C."/>
            <person name="Ventosa A."/>
        </authorList>
    </citation>
    <scope>NUCLEOTIDE SEQUENCE</scope>
    <source>
        <strain evidence="1">3ASR75-54</strain>
    </source>
</reference>
<accession>A0A9X4AHP5</accession>